<sequence>MLLGARVSATTNTGQTQPPTPHGIKLAPSHQMAPKKQPPAKRVQTRSMTASTKPVHSSPSTSKPSKRTKVAPSPDKPLPTRPSSPEPEPEEEDPPSDDDYYDFGSDWHGYTSALHSGIVDASTPLGAINAAWLRNILKTGYGVYEDVKEMMWNSDGRVNVVLKDGRRVQVEAERRRCRWFREGGCGGWVQEKQEE</sequence>
<feature type="region of interest" description="Disordered" evidence="1">
    <location>
        <begin position="1"/>
        <end position="104"/>
    </location>
</feature>
<feature type="compositionally biased region" description="Low complexity" evidence="1">
    <location>
        <begin position="51"/>
        <end position="63"/>
    </location>
</feature>
<dbReference type="Proteomes" id="UP000275078">
    <property type="component" value="Unassembled WGS sequence"/>
</dbReference>
<gene>
    <name evidence="2" type="ORF">BJ508DRAFT_305253</name>
</gene>
<feature type="compositionally biased region" description="Pro residues" evidence="1">
    <location>
        <begin position="74"/>
        <end position="86"/>
    </location>
</feature>
<proteinExistence type="predicted"/>
<evidence type="ECO:0000313" key="2">
    <source>
        <dbReference type="EMBL" id="RPA82961.1"/>
    </source>
</evidence>
<evidence type="ECO:0000256" key="1">
    <source>
        <dbReference type="SAM" id="MobiDB-lite"/>
    </source>
</evidence>
<dbReference type="AlphaFoldDB" id="A0A3N4IFL7"/>
<dbReference type="EMBL" id="ML119668">
    <property type="protein sequence ID" value="RPA82961.1"/>
    <property type="molecule type" value="Genomic_DNA"/>
</dbReference>
<reference evidence="2 3" key="1">
    <citation type="journal article" date="2018" name="Nat. Ecol. Evol.">
        <title>Pezizomycetes genomes reveal the molecular basis of ectomycorrhizal truffle lifestyle.</title>
        <authorList>
            <person name="Murat C."/>
            <person name="Payen T."/>
            <person name="Noel B."/>
            <person name="Kuo A."/>
            <person name="Morin E."/>
            <person name="Chen J."/>
            <person name="Kohler A."/>
            <person name="Krizsan K."/>
            <person name="Balestrini R."/>
            <person name="Da Silva C."/>
            <person name="Montanini B."/>
            <person name="Hainaut M."/>
            <person name="Levati E."/>
            <person name="Barry K.W."/>
            <person name="Belfiori B."/>
            <person name="Cichocki N."/>
            <person name="Clum A."/>
            <person name="Dockter R.B."/>
            <person name="Fauchery L."/>
            <person name="Guy J."/>
            <person name="Iotti M."/>
            <person name="Le Tacon F."/>
            <person name="Lindquist E.A."/>
            <person name="Lipzen A."/>
            <person name="Malagnac F."/>
            <person name="Mello A."/>
            <person name="Molinier V."/>
            <person name="Miyauchi S."/>
            <person name="Poulain J."/>
            <person name="Riccioni C."/>
            <person name="Rubini A."/>
            <person name="Sitrit Y."/>
            <person name="Splivallo R."/>
            <person name="Traeger S."/>
            <person name="Wang M."/>
            <person name="Zifcakova L."/>
            <person name="Wipf D."/>
            <person name="Zambonelli A."/>
            <person name="Paolocci F."/>
            <person name="Nowrousian M."/>
            <person name="Ottonello S."/>
            <person name="Baldrian P."/>
            <person name="Spatafora J.W."/>
            <person name="Henrissat B."/>
            <person name="Nagy L.G."/>
            <person name="Aury J.M."/>
            <person name="Wincker P."/>
            <person name="Grigoriev I.V."/>
            <person name="Bonfante P."/>
            <person name="Martin F.M."/>
        </authorList>
    </citation>
    <scope>NUCLEOTIDE SEQUENCE [LARGE SCALE GENOMIC DNA]</scope>
    <source>
        <strain evidence="2 3">RN42</strain>
    </source>
</reference>
<feature type="compositionally biased region" description="Acidic residues" evidence="1">
    <location>
        <begin position="87"/>
        <end position="101"/>
    </location>
</feature>
<keyword evidence="3" id="KW-1185">Reference proteome</keyword>
<accession>A0A3N4IFL7</accession>
<evidence type="ECO:0000313" key="3">
    <source>
        <dbReference type="Proteomes" id="UP000275078"/>
    </source>
</evidence>
<organism evidence="2 3">
    <name type="scientific">Ascobolus immersus RN42</name>
    <dbReference type="NCBI Taxonomy" id="1160509"/>
    <lineage>
        <taxon>Eukaryota</taxon>
        <taxon>Fungi</taxon>
        <taxon>Dikarya</taxon>
        <taxon>Ascomycota</taxon>
        <taxon>Pezizomycotina</taxon>
        <taxon>Pezizomycetes</taxon>
        <taxon>Pezizales</taxon>
        <taxon>Ascobolaceae</taxon>
        <taxon>Ascobolus</taxon>
    </lineage>
</organism>
<protein>
    <submittedName>
        <fullName evidence="2">Uncharacterized protein</fullName>
    </submittedName>
</protein>
<name>A0A3N4IFL7_ASCIM</name>